<evidence type="ECO:0000256" key="10">
    <source>
        <dbReference type="PROSITE-ProRule" id="PRU00169"/>
    </source>
</evidence>
<evidence type="ECO:0000313" key="13">
    <source>
        <dbReference type="Proteomes" id="UP000189661"/>
    </source>
</evidence>
<dbReference type="PANTHER" id="PTHR45526:SF6">
    <property type="entry name" value="TRANSCRIPTIONAL REGULATORY PROTEIN CITT"/>
    <property type="match status" value="1"/>
</dbReference>
<evidence type="ECO:0000256" key="8">
    <source>
        <dbReference type="ARBA" id="ARBA00023163"/>
    </source>
</evidence>
<dbReference type="SMART" id="SM00448">
    <property type="entry name" value="REC"/>
    <property type="match status" value="1"/>
</dbReference>
<dbReference type="Pfam" id="PF20714">
    <property type="entry name" value="HTH_64"/>
    <property type="match status" value="1"/>
</dbReference>
<evidence type="ECO:0000256" key="2">
    <source>
        <dbReference type="ARBA" id="ARBA00022490"/>
    </source>
</evidence>
<evidence type="ECO:0000256" key="4">
    <source>
        <dbReference type="ARBA" id="ARBA00023012"/>
    </source>
</evidence>
<dbReference type="InterPro" id="IPR048714">
    <property type="entry name" value="DpiA-like_HTH"/>
</dbReference>
<keyword evidence="7 9" id="KW-0010">Activator</keyword>
<evidence type="ECO:0000256" key="6">
    <source>
        <dbReference type="ARBA" id="ARBA00023125"/>
    </source>
</evidence>
<dbReference type="InterPro" id="IPR001789">
    <property type="entry name" value="Sig_transdc_resp-reg_receiver"/>
</dbReference>
<feature type="domain" description="Response regulatory" evidence="11">
    <location>
        <begin position="22"/>
        <end position="138"/>
    </location>
</feature>
<evidence type="ECO:0000256" key="9">
    <source>
        <dbReference type="PIRNR" id="PIRNR006171"/>
    </source>
</evidence>
<keyword evidence="8 9" id="KW-0804">Transcription</keyword>
<dbReference type="Proteomes" id="UP000189661">
    <property type="component" value="Chromosome"/>
</dbReference>
<accession>A0ABN4XL56</accession>
<keyword evidence="6 9" id="KW-0238">DNA-binding</keyword>
<dbReference type="Pfam" id="PF00072">
    <property type="entry name" value="Response_reg"/>
    <property type="match status" value="1"/>
</dbReference>
<dbReference type="SUPFAM" id="SSF52172">
    <property type="entry name" value="CheY-like"/>
    <property type="match status" value="1"/>
</dbReference>
<evidence type="ECO:0000256" key="7">
    <source>
        <dbReference type="ARBA" id="ARBA00023159"/>
    </source>
</evidence>
<organism evidence="12 13">
    <name type="scientific">Planococcus faecalis</name>
    <dbReference type="NCBI Taxonomy" id="1598147"/>
    <lineage>
        <taxon>Bacteria</taxon>
        <taxon>Bacillati</taxon>
        <taxon>Bacillota</taxon>
        <taxon>Bacilli</taxon>
        <taxon>Bacillales</taxon>
        <taxon>Caryophanaceae</taxon>
        <taxon>Planococcus</taxon>
    </lineage>
</organism>
<proteinExistence type="predicted"/>
<comment type="subcellular location">
    <subcellularLocation>
        <location evidence="1 9">Cytoplasm</location>
    </subcellularLocation>
</comment>
<dbReference type="PANTHER" id="PTHR45526">
    <property type="entry name" value="TRANSCRIPTIONAL REGULATORY PROTEIN DPIA"/>
    <property type="match status" value="1"/>
</dbReference>
<evidence type="ECO:0000256" key="3">
    <source>
        <dbReference type="ARBA" id="ARBA00022553"/>
    </source>
</evidence>
<reference evidence="12 13" key="1">
    <citation type="submission" date="2017-01" db="EMBL/GenBank/DDBJ databases">
        <title>Planococcus faecalis genome complete sequence.</title>
        <authorList>
            <person name="Lee P.C."/>
        </authorList>
    </citation>
    <scope>NUCLEOTIDE SEQUENCE [LARGE SCALE GENOMIC DNA]</scope>
    <source>
        <strain evidence="12 13">AJ003</strain>
    </source>
</reference>
<dbReference type="InterPro" id="IPR051271">
    <property type="entry name" value="2C-system_Tx_regulators"/>
</dbReference>
<dbReference type="Gene3D" id="3.40.50.2300">
    <property type="match status" value="1"/>
</dbReference>
<protein>
    <recommendedName>
        <fullName evidence="9">Transcriptional regulatory protein</fullName>
    </recommendedName>
</protein>
<feature type="modified residue" description="4-aspartylphosphate" evidence="10">
    <location>
        <position position="73"/>
    </location>
</feature>
<keyword evidence="13" id="KW-1185">Reference proteome</keyword>
<dbReference type="CDD" id="cd19925">
    <property type="entry name" value="REC_citrate_TCS"/>
    <property type="match status" value="1"/>
</dbReference>
<dbReference type="EMBL" id="CP019401">
    <property type="protein sequence ID" value="AQU80411.1"/>
    <property type="molecule type" value="Genomic_DNA"/>
</dbReference>
<dbReference type="InterPro" id="IPR011006">
    <property type="entry name" value="CheY-like_superfamily"/>
</dbReference>
<evidence type="ECO:0000313" key="12">
    <source>
        <dbReference type="EMBL" id="AQU80411.1"/>
    </source>
</evidence>
<keyword evidence="4 9" id="KW-0902">Two-component regulatory system</keyword>
<keyword evidence="2 9" id="KW-0963">Cytoplasm</keyword>
<gene>
    <name evidence="12" type="ORF">AJGP001_14475</name>
</gene>
<keyword evidence="5 9" id="KW-0805">Transcription regulation</keyword>
<dbReference type="PIRSF" id="PIRSF006171">
    <property type="entry name" value="RR_citrat_malat"/>
    <property type="match status" value="1"/>
</dbReference>
<evidence type="ECO:0000259" key="11">
    <source>
        <dbReference type="PROSITE" id="PS50110"/>
    </source>
</evidence>
<dbReference type="InterPro" id="IPR024187">
    <property type="entry name" value="Sig_transdc_resp-reg_cit/mal"/>
</dbReference>
<sequence>MAILVELCLLFPYRSEEMKMIEILIIEDDKRIADIHRRFIEKIQGFQVIGAAHNGAEAKDWIQVLKPQLILLDVFLPDMKGTDLLPFIKSESPESDIIFITAASETAIVKKAFRAGVSDYMLKPLTFDRFQKSLLAYQSKSMSLEKSDSLNEQSIEQLWNKNHEAYMEQVITPKGIDPSTMIKIKEKLAISSTGITAEEMGIACGMSRSTARRYLEHLTADQKARAELLYGTIGRPERRYFFTP</sequence>
<evidence type="ECO:0000256" key="1">
    <source>
        <dbReference type="ARBA" id="ARBA00004496"/>
    </source>
</evidence>
<keyword evidence="3 10" id="KW-0597">Phosphoprotein</keyword>
<evidence type="ECO:0000256" key="5">
    <source>
        <dbReference type="ARBA" id="ARBA00023015"/>
    </source>
</evidence>
<name>A0ABN4XL56_9BACL</name>
<dbReference type="PROSITE" id="PS50110">
    <property type="entry name" value="RESPONSE_REGULATORY"/>
    <property type="match status" value="1"/>
</dbReference>